<comment type="caution">
    <text evidence="3">The sequence shown here is derived from an EMBL/GenBank/DDBJ whole genome shotgun (WGS) entry which is preliminary data.</text>
</comment>
<dbReference type="EMBL" id="JBHLTC010000001">
    <property type="protein sequence ID" value="MFC0622653.1"/>
    <property type="molecule type" value="Genomic_DNA"/>
</dbReference>
<feature type="region of interest" description="Disordered" evidence="1">
    <location>
        <begin position="72"/>
        <end position="92"/>
    </location>
</feature>
<name>A0ABV6QEM3_9ACTN</name>
<feature type="compositionally biased region" description="Polar residues" evidence="1">
    <location>
        <begin position="83"/>
        <end position="92"/>
    </location>
</feature>
<protein>
    <submittedName>
        <fullName evidence="3">Uncharacterized protein</fullName>
    </submittedName>
</protein>
<keyword evidence="2" id="KW-1133">Transmembrane helix</keyword>
<evidence type="ECO:0000313" key="3">
    <source>
        <dbReference type="EMBL" id="MFC0622653.1"/>
    </source>
</evidence>
<organism evidence="3 4">
    <name type="scientific">Kribbella deserti</name>
    <dbReference type="NCBI Taxonomy" id="1926257"/>
    <lineage>
        <taxon>Bacteria</taxon>
        <taxon>Bacillati</taxon>
        <taxon>Actinomycetota</taxon>
        <taxon>Actinomycetes</taxon>
        <taxon>Propionibacteriales</taxon>
        <taxon>Kribbellaceae</taxon>
        <taxon>Kribbella</taxon>
    </lineage>
</organism>
<dbReference type="RefSeq" id="WP_380043333.1">
    <property type="nucleotide sequence ID" value="NZ_JBHLTC010000001.1"/>
</dbReference>
<proteinExistence type="predicted"/>
<feature type="transmembrane region" description="Helical" evidence="2">
    <location>
        <begin position="12"/>
        <end position="32"/>
    </location>
</feature>
<reference evidence="3 4" key="1">
    <citation type="submission" date="2024-09" db="EMBL/GenBank/DDBJ databases">
        <authorList>
            <person name="Sun Q."/>
            <person name="Mori K."/>
        </authorList>
    </citation>
    <scope>NUCLEOTIDE SEQUENCE [LARGE SCALE GENOMIC DNA]</scope>
    <source>
        <strain evidence="3 4">CGMCC 1.15906</strain>
    </source>
</reference>
<evidence type="ECO:0000256" key="1">
    <source>
        <dbReference type="SAM" id="MobiDB-lite"/>
    </source>
</evidence>
<sequence>MAEKKTGAFDIRVVIAALIGIYGVVLTVLGLIADPAEIAKADGLNINLWGGLAMLAFALLFVLWARVRPIVPPVTEHDPTPNPTGSSPAASD</sequence>
<dbReference type="Proteomes" id="UP001589890">
    <property type="component" value="Unassembled WGS sequence"/>
</dbReference>
<keyword evidence="2" id="KW-0812">Transmembrane</keyword>
<accession>A0ABV6QEM3</accession>
<evidence type="ECO:0000256" key="2">
    <source>
        <dbReference type="SAM" id="Phobius"/>
    </source>
</evidence>
<keyword evidence="2" id="KW-0472">Membrane</keyword>
<keyword evidence="4" id="KW-1185">Reference proteome</keyword>
<evidence type="ECO:0000313" key="4">
    <source>
        <dbReference type="Proteomes" id="UP001589890"/>
    </source>
</evidence>
<feature type="transmembrane region" description="Helical" evidence="2">
    <location>
        <begin position="44"/>
        <end position="65"/>
    </location>
</feature>
<gene>
    <name evidence="3" type="ORF">ACFFGN_01175</name>
</gene>